<reference evidence="11 12" key="1">
    <citation type="journal article" date="2023" name="Elife">
        <title>Identification of key yeast species and microbe-microbe interactions impacting larval growth of Drosophila in the wild.</title>
        <authorList>
            <person name="Mure A."/>
            <person name="Sugiura Y."/>
            <person name="Maeda R."/>
            <person name="Honda K."/>
            <person name="Sakurai N."/>
            <person name="Takahashi Y."/>
            <person name="Watada M."/>
            <person name="Katoh T."/>
            <person name="Gotoh A."/>
            <person name="Gotoh Y."/>
            <person name="Taniguchi I."/>
            <person name="Nakamura K."/>
            <person name="Hayashi T."/>
            <person name="Katayama T."/>
            <person name="Uemura T."/>
            <person name="Hattori Y."/>
        </authorList>
    </citation>
    <scope>NUCLEOTIDE SEQUENCE [LARGE SCALE GENOMIC DNA]</scope>
    <source>
        <strain evidence="11 12">SB-73</strain>
    </source>
</reference>
<dbReference type="AlphaFoldDB" id="A0AAV5RD53"/>
<dbReference type="InterPro" id="IPR042087">
    <property type="entry name" value="DNA_pol_B_thumb"/>
</dbReference>
<evidence type="ECO:0000313" key="12">
    <source>
        <dbReference type="Proteomes" id="UP001362899"/>
    </source>
</evidence>
<gene>
    <name evidence="11" type="ORF">DASB73_004590</name>
</gene>
<evidence type="ECO:0000256" key="7">
    <source>
        <dbReference type="ARBA" id="ARBA00049244"/>
    </source>
</evidence>
<dbReference type="EMBL" id="BTGC01000001">
    <property type="protein sequence ID" value="GMM49501.1"/>
    <property type="molecule type" value="Genomic_DNA"/>
</dbReference>
<evidence type="ECO:0000259" key="9">
    <source>
        <dbReference type="Pfam" id="PF00136"/>
    </source>
</evidence>
<dbReference type="GO" id="GO:0000724">
    <property type="term" value="P:double-strand break repair via homologous recombination"/>
    <property type="evidence" value="ECO:0007669"/>
    <property type="project" value="TreeGrafter"/>
</dbReference>
<keyword evidence="8" id="KW-0479">Metal-binding</keyword>
<dbReference type="GO" id="GO:0005634">
    <property type="term" value="C:nucleus"/>
    <property type="evidence" value="ECO:0007669"/>
    <property type="project" value="UniProtKB-SubCell"/>
</dbReference>
<evidence type="ECO:0000256" key="6">
    <source>
        <dbReference type="ARBA" id="ARBA00023242"/>
    </source>
</evidence>
<dbReference type="Gene3D" id="3.30.420.10">
    <property type="entry name" value="Ribonuclease H-like superfamily/Ribonuclease H"/>
    <property type="match status" value="1"/>
</dbReference>
<dbReference type="PANTHER" id="PTHR45812">
    <property type="entry name" value="DNA POLYMERASE ZETA CATALYTIC SUBUNIT"/>
    <property type="match status" value="1"/>
</dbReference>
<dbReference type="GO" id="GO:0042276">
    <property type="term" value="P:error-prone translesion synthesis"/>
    <property type="evidence" value="ECO:0007669"/>
    <property type="project" value="TreeGrafter"/>
</dbReference>
<keyword evidence="3 8" id="KW-0808">Transferase</keyword>
<keyword evidence="12" id="KW-1185">Reference proteome</keyword>
<dbReference type="PANTHER" id="PTHR45812:SF1">
    <property type="entry name" value="DNA POLYMERASE ZETA CATALYTIC SUBUNIT"/>
    <property type="match status" value="1"/>
</dbReference>
<dbReference type="SUPFAM" id="SSF53098">
    <property type="entry name" value="Ribonuclease H-like"/>
    <property type="match status" value="1"/>
</dbReference>
<organism evidence="11 12">
    <name type="scientific">Starmerella bacillaris</name>
    <name type="common">Yeast</name>
    <name type="synonym">Candida zemplinina</name>
    <dbReference type="NCBI Taxonomy" id="1247836"/>
    <lineage>
        <taxon>Eukaryota</taxon>
        <taxon>Fungi</taxon>
        <taxon>Dikarya</taxon>
        <taxon>Ascomycota</taxon>
        <taxon>Saccharomycotina</taxon>
        <taxon>Dipodascomycetes</taxon>
        <taxon>Dipodascales</taxon>
        <taxon>Trichomonascaceae</taxon>
        <taxon>Starmerella</taxon>
    </lineage>
</organism>
<dbReference type="GO" id="GO:0008270">
    <property type="term" value="F:zinc ion binding"/>
    <property type="evidence" value="ECO:0007669"/>
    <property type="project" value="UniProtKB-KW"/>
</dbReference>
<dbReference type="PROSITE" id="PS00116">
    <property type="entry name" value="DNA_POLYMERASE_B"/>
    <property type="match status" value="1"/>
</dbReference>
<dbReference type="InterPro" id="IPR006172">
    <property type="entry name" value="DNA-dir_DNA_pol_B"/>
</dbReference>
<dbReference type="InterPro" id="IPR006134">
    <property type="entry name" value="DNA-dir_DNA_pol_B_multi_dom"/>
</dbReference>
<keyword evidence="8" id="KW-0408">Iron</keyword>
<name>A0AAV5RD53_STABA</name>
<dbReference type="Gene3D" id="1.10.287.690">
    <property type="entry name" value="Helix hairpin bin"/>
    <property type="match status" value="1"/>
</dbReference>
<evidence type="ECO:0000256" key="5">
    <source>
        <dbReference type="ARBA" id="ARBA00022932"/>
    </source>
</evidence>
<dbReference type="Proteomes" id="UP001362899">
    <property type="component" value="Unassembled WGS sequence"/>
</dbReference>
<comment type="catalytic activity">
    <reaction evidence="7 8">
        <text>DNA(n) + a 2'-deoxyribonucleoside 5'-triphosphate = DNA(n+1) + diphosphate</text>
        <dbReference type="Rhea" id="RHEA:22508"/>
        <dbReference type="Rhea" id="RHEA-COMP:17339"/>
        <dbReference type="Rhea" id="RHEA-COMP:17340"/>
        <dbReference type="ChEBI" id="CHEBI:33019"/>
        <dbReference type="ChEBI" id="CHEBI:61560"/>
        <dbReference type="ChEBI" id="CHEBI:173112"/>
        <dbReference type="EC" id="2.7.7.7"/>
    </reaction>
</comment>
<evidence type="ECO:0000256" key="4">
    <source>
        <dbReference type="ARBA" id="ARBA00022695"/>
    </source>
</evidence>
<dbReference type="GO" id="GO:0006260">
    <property type="term" value="P:DNA replication"/>
    <property type="evidence" value="ECO:0007669"/>
    <property type="project" value="UniProtKB-KW"/>
</dbReference>
<dbReference type="InterPro" id="IPR036397">
    <property type="entry name" value="RNaseH_sf"/>
</dbReference>
<dbReference type="InterPro" id="IPR043502">
    <property type="entry name" value="DNA/RNA_pol_sf"/>
</dbReference>
<keyword evidence="8" id="KW-0862">Zinc</keyword>
<sequence length="1099" mass="125775">MNCENIWISARHIENRSKLLQTSIHNQIFEPGMLAEVTSLSQLRATDSLWRRRVGKEMWCRDPALKPKFQESARNWNWVQKRESLKELKNFIQKPTTKLSVLNDFPELPLASELTLSDFPPQYESPESDISPAIHTVLSDMSQSNASCISLTENPSFFSTGSESSTYNSQPALFDFAPTTSDVENTIGVFHYTTSFYSNPKDVDAYPYKFSNKELRLKSHNLEDIPHFYLKSPALPQIVFQRFGSSNKCQFGLPCAPSSDDVIAFCNPRIIYNDGNDTKDKICRSRNDPDSFPKFELSVLIISIHTNTRKPKASPDSDDIRAIFYQLGSIRGVVSVDDILRGQYKYTKVETEIQLLDELIKIVRDFNPDILAGFEEKNTWSFCRQRYFKITGNYLYNLIGRVKIDDIAKPNNDVFGEELLCGRHMFNLWSLFKKNVTAPQYTLESLSEFLLKEQTPHYTNLNLKEWWLSGDMNAMNNVVCYSLERISLSLRLLKYTDIISKTCEMSRIIGVDFYSSLTRGSQFQVESVLCRLTRTQEYLLISPSKEQVANQHALEYIPLVMEPLQDFYTDPVCVLDFRSLYPSIIIAYNLCYSTCIGRLPEKEGTAVKLGVKENIVDPALLKMIGIENIYIAPNRMVYVSPKVRCSLLAQMLGDILDTRFMLQKSVRSERNKQLAMKFIANVTYGYTSASFSGRMPLAELADSIVLAGREILQFSIAKIENEYGPPYGAKVVYGDTDSLFVKLPHLSREQAFIIGESIAHTITNCTPDPILLKLEKIYHPCILLSKKRYVGRSYERTNATPKFDAKGTETIRRDNIPITQTIERNALEVLFDTSDLSRVKKYVQSQWRKMLSGKISIQQFVFSRQVKRTDSESRSLGAIVSRNMDLDSEYKERVPFLVTVGPPGSRLSDRVVHPSVLLSNLDSNHLISEDKRKNKKKIRAITLDYDYYITKVIIPPLERLFGLTGANINKWYLDMPKPKVRSRRYKDAGLNALGTIAFESGICCICSNRRDGRDIMCARCRDKESSSLAYLENQMHDKEARLSLLHKMCNICSGKVPPPSFGNGYDIHPCTSLDCKYMYERCLTFSELRDLEDLVLFRR</sequence>
<dbReference type="Pfam" id="PF00136">
    <property type="entry name" value="DNA_pol_B"/>
    <property type="match status" value="1"/>
</dbReference>
<evidence type="ECO:0000256" key="3">
    <source>
        <dbReference type="ARBA" id="ARBA00022679"/>
    </source>
</evidence>
<proteinExistence type="inferred from homology"/>
<dbReference type="InterPro" id="IPR012337">
    <property type="entry name" value="RNaseH-like_sf"/>
</dbReference>
<dbReference type="GO" id="GO:0051539">
    <property type="term" value="F:4 iron, 4 sulfur cluster binding"/>
    <property type="evidence" value="ECO:0007669"/>
    <property type="project" value="UniProtKB-KW"/>
</dbReference>
<dbReference type="InterPro" id="IPR025687">
    <property type="entry name" value="Znf-C4pol"/>
</dbReference>
<comment type="subcellular location">
    <subcellularLocation>
        <location evidence="1 8">Nucleus</location>
    </subcellularLocation>
</comment>
<evidence type="ECO:0000259" key="10">
    <source>
        <dbReference type="Pfam" id="PF14260"/>
    </source>
</evidence>
<keyword evidence="5 8" id="KW-0239">DNA-directed DNA polymerase</keyword>
<keyword evidence="8" id="KW-0411">Iron-sulfur</keyword>
<dbReference type="EC" id="2.7.7.7" evidence="8"/>
<evidence type="ECO:0000256" key="2">
    <source>
        <dbReference type="ARBA" id="ARBA00005755"/>
    </source>
</evidence>
<evidence type="ECO:0000256" key="1">
    <source>
        <dbReference type="ARBA" id="ARBA00004123"/>
    </source>
</evidence>
<dbReference type="InterPro" id="IPR030559">
    <property type="entry name" value="PolZ_Rev3"/>
</dbReference>
<keyword evidence="8" id="KW-0238">DNA-binding</keyword>
<dbReference type="GO" id="GO:0000166">
    <property type="term" value="F:nucleotide binding"/>
    <property type="evidence" value="ECO:0007669"/>
    <property type="project" value="InterPro"/>
</dbReference>
<dbReference type="InterPro" id="IPR017964">
    <property type="entry name" value="DNA-dir_DNA_pol_B_CS"/>
</dbReference>
<dbReference type="GO" id="GO:0003677">
    <property type="term" value="F:DNA binding"/>
    <property type="evidence" value="ECO:0007669"/>
    <property type="project" value="UniProtKB-KW"/>
</dbReference>
<dbReference type="InterPro" id="IPR023211">
    <property type="entry name" value="DNA_pol_palm_dom_sf"/>
</dbReference>
<keyword evidence="8" id="KW-0004">4Fe-4S</keyword>
<comment type="similarity">
    <text evidence="2 8">Belongs to the DNA polymerase type-B family.</text>
</comment>
<keyword evidence="8" id="KW-0863">Zinc-finger</keyword>
<dbReference type="PRINTS" id="PR00106">
    <property type="entry name" value="DNAPOLB"/>
</dbReference>
<accession>A0AAV5RD53</accession>
<feature type="domain" description="C4-type zinc-finger of DNA polymerase delta" evidence="10">
    <location>
        <begin position="1003"/>
        <end position="1081"/>
    </location>
</feature>
<dbReference type="GO" id="GO:0003887">
    <property type="term" value="F:DNA-directed DNA polymerase activity"/>
    <property type="evidence" value="ECO:0007669"/>
    <property type="project" value="UniProtKB-KW"/>
</dbReference>
<keyword evidence="4 8" id="KW-0548">Nucleotidyltransferase</keyword>
<protein>
    <recommendedName>
        <fullName evidence="8">DNA polymerase</fullName>
        <ecNumber evidence="8">2.7.7.7</ecNumber>
    </recommendedName>
</protein>
<evidence type="ECO:0000313" key="11">
    <source>
        <dbReference type="EMBL" id="GMM49501.1"/>
    </source>
</evidence>
<dbReference type="GO" id="GO:0016035">
    <property type="term" value="C:zeta DNA polymerase complex"/>
    <property type="evidence" value="ECO:0007669"/>
    <property type="project" value="InterPro"/>
</dbReference>
<dbReference type="Pfam" id="PF14260">
    <property type="entry name" value="zf-C4pol"/>
    <property type="match status" value="1"/>
</dbReference>
<comment type="caution">
    <text evidence="11">The sequence shown here is derived from an EMBL/GenBank/DDBJ whole genome shotgun (WGS) entry which is preliminary data.</text>
</comment>
<keyword evidence="8" id="KW-0235">DNA replication</keyword>
<feature type="domain" description="DNA-directed DNA polymerase family B multifunctional" evidence="9">
    <location>
        <begin position="514"/>
        <end position="961"/>
    </location>
</feature>
<keyword evidence="6 8" id="KW-0539">Nucleus</keyword>
<dbReference type="Gene3D" id="1.10.132.60">
    <property type="entry name" value="DNA polymerase family B, C-terminal domain"/>
    <property type="match status" value="1"/>
</dbReference>
<dbReference type="Gene3D" id="3.90.1600.10">
    <property type="entry name" value="Palm domain of DNA polymerase"/>
    <property type="match status" value="1"/>
</dbReference>
<dbReference type="SUPFAM" id="SSF56672">
    <property type="entry name" value="DNA/RNA polymerases"/>
    <property type="match status" value="1"/>
</dbReference>
<comment type="cofactor">
    <cofactor evidence="8">
        <name>[4Fe-4S] cluster</name>
        <dbReference type="ChEBI" id="CHEBI:49883"/>
    </cofactor>
</comment>
<dbReference type="SMART" id="SM00486">
    <property type="entry name" value="POLBc"/>
    <property type="match status" value="1"/>
</dbReference>
<evidence type="ECO:0000256" key="8">
    <source>
        <dbReference type="RuleBase" id="RU000442"/>
    </source>
</evidence>